<reference evidence="1" key="1">
    <citation type="submission" date="2023-01" db="EMBL/GenBank/DDBJ databases">
        <title>Human gut microbiome strain richness.</title>
        <authorList>
            <person name="Chen-Liaw A."/>
        </authorList>
    </citation>
    <scope>NUCLEOTIDE SEQUENCE</scope>
    <source>
        <strain evidence="1">B1_m1001713B170214d0_201011</strain>
    </source>
</reference>
<dbReference type="EMBL" id="JAQLGM010000026">
    <property type="protein sequence ID" value="MDB2000859.1"/>
    <property type="molecule type" value="Genomic_DNA"/>
</dbReference>
<proteinExistence type="predicted"/>
<evidence type="ECO:0000313" key="1">
    <source>
        <dbReference type="EMBL" id="MDB2000859.1"/>
    </source>
</evidence>
<comment type="caution">
    <text evidence="1">The sequence shown here is derived from an EMBL/GenBank/DDBJ whole genome shotgun (WGS) entry which is preliminary data.</text>
</comment>
<name>A0AAW6ATU0_CLOSY</name>
<sequence length="47" mass="5489">MNKTCTNCNREDNCDWNAAGDRACCENWEPDLEAKRQEEHWEAGKES</sequence>
<dbReference type="Proteomes" id="UP001300871">
    <property type="component" value="Unassembled WGS sequence"/>
</dbReference>
<protein>
    <submittedName>
        <fullName evidence="1">Uncharacterized protein</fullName>
    </submittedName>
</protein>
<evidence type="ECO:0000313" key="2">
    <source>
        <dbReference type="Proteomes" id="UP001300871"/>
    </source>
</evidence>
<dbReference type="RefSeq" id="WP_272122908.1">
    <property type="nucleotide sequence ID" value="NZ_JAQLGH010000025.1"/>
</dbReference>
<accession>A0AAW6ATU0</accession>
<gene>
    <name evidence="1" type="ORF">PM006_11665</name>
</gene>
<organism evidence="1 2">
    <name type="scientific">Clostridium symbiosum</name>
    <name type="common">Bacteroides symbiosus</name>
    <dbReference type="NCBI Taxonomy" id="1512"/>
    <lineage>
        <taxon>Bacteria</taxon>
        <taxon>Bacillati</taxon>
        <taxon>Bacillota</taxon>
        <taxon>Clostridia</taxon>
        <taxon>Lachnospirales</taxon>
        <taxon>Lachnospiraceae</taxon>
        <taxon>Otoolea</taxon>
    </lineage>
</organism>
<dbReference type="AlphaFoldDB" id="A0AAW6ATU0"/>